<feature type="compositionally biased region" description="Polar residues" evidence="8">
    <location>
        <begin position="37"/>
        <end position="49"/>
    </location>
</feature>
<dbReference type="InterPro" id="IPR034907">
    <property type="entry name" value="NDK-like_dom"/>
</dbReference>
<dbReference type="AlphaFoldDB" id="A0AAD5VY85"/>
<comment type="similarity">
    <text evidence="1 7">Belongs to the NDK family.</text>
</comment>
<protein>
    <recommendedName>
        <fullName evidence="2">Nucleoside diphosphate kinase</fullName>
    </recommendedName>
</protein>
<dbReference type="SMART" id="SM00562">
    <property type="entry name" value="NDK"/>
    <property type="match status" value="1"/>
</dbReference>
<comment type="caution">
    <text evidence="10">The sequence shown here is derived from an EMBL/GenBank/DDBJ whole genome shotgun (WGS) entry which is preliminary data.</text>
</comment>
<feature type="compositionally biased region" description="Basic and acidic residues" evidence="8">
    <location>
        <begin position="22"/>
        <end position="34"/>
    </location>
</feature>
<feature type="compositionally biased region" description="Pro residues" evidence="8">
    <location>
        <begin position="1"/>
        <end position="10"/>
    </location>
</feature>
<sequence>METPTPPPSSSPLQLHESLSTNDHEELLADHAAAERQNMSPSPTVTPNNGLHVPPDHQELSTSSSMSRSAPVTRTVAIIKNHALQHRFDIEPRIQEASFEIVKERQMEFDVETDPDTLYDLFGDDADSLAEGPVWVYVLERKRAVEVWNTLMGDRDPELARVEAPNSLRALYGISLQQNALMGSPDTQTAEIQISALFASSPPFRSTELPSEGDTDRFNSVRSISSSILESLRTEKSEGGYAASSVTGASTLNGSNGRSPFRARPIPATNVEPDIVPRMTRAAALRITGIVADGSPNKPRTPISKERHAQTFANVPGHRRAESIAVASTAPPTIAPRMTKAASLRIAKDAAAANGKGPSTPPVKKRSTMDGAAKSAEKPKATFEGVPGHKRRETISVASVRAPTVAPRLNKSAALRQMQKEGGATPPTSFRGSSATLSRATSTDSVNSRRQSAVPATPSSRTSSRPPPSRRASSALDMRVPTSTTATTSTTSASASTSAGVNEPVSGGTSRPPSAAGRLRPRPSSVAGPPTIAPRTNKSAALRAAKMEAEAKAQAAVNAKKTRTSRPPPSSFKATVAT</sequence>
<keyword evidence="6" id="KW-0067">ATP-binding</keyword>
<evidence type="ECO:0000313" key="11">
    <source>
        <dbReference type="Proteomes" id="UP001213000"/>
    </source>
</evidence>
<dbReference type="InterPro" id="IPR036850">
    <property type="entry name" value="NDK-like_dom_sf"/>
</dbReference>
<keyword evidence="11" id="KW-1185">Reference proteome</keyword>
<dbReference type="GO" id="GO:0016301">
    <property type="term" value="F:kinase activity"/>
    <property type="evidence" value="ECO:0007669"/>
    <property type="project" value="UniProtKB-KW"/>
</dbReference>
<keyword evidence="5" id="KW-0418">Kinase</keyword>
<dbReference type="SUPFAM" id="SSF54919">
    <property type="entry name" value="Nucleoside diphosphate kinase, NDK"/>
    <property type="match status" value="1"/>
</dbReference>
<evidence type="ECO:0000256" key="2">
    <source>
        <dbReference type="ARBA" id="ARBA00017632"/>
    </source>
</evidence>
<accession>A0AAD5VY85</accession>
<evidence type="ECO:0000256" key="8">
    <source>
        <dbReference type="SAM" id="MobiDB-lite"/>
    </source>
</evidence>
<evidence type="ECO:0000256" key="4">
    <source>
        <dbReference type="ARBA" id="ARBA00022741"/>
    </source>
</evidence>
<gene>
    <name evidence="10" type="ORF">NP233_g3259</name>
</gene>
<keyword evidence="4" id="KW-0547">Nucleotide-binding</keyword>
<feature type="region of interest" description="Disordered" evidence="8">
    <location>
        <begin position="350"/>
        <end position="402"/>
    </location>
</feature>
<dbReference type="PANTHER" id="PTHR46161">
    <property type="entry name" value="NUCLEOSIDE DIPHOSPHATE KINASE"/>
    <property type="match status" value="1"/>
</dbReference>
<feature type="region of interest" description="Disordered" evidence="8">
    <location>
        <begin position="417"/>
        <end position="578"/>
    </location>
</feature>
<proteinExistence type="inferred from homology"/>
<organism evidence="10 11">
    <name type="scientific">Leucocoprinus birnbaumii</name>
    <dbReference type="NCBI Taxonomy" id="56174"/>
    <lineage>
        <taxon>Eukaryota</taxon>
        <taxon>Fungi</taxon>
        <taxon>Dikarya</taxon>
        <taxon>Basidiomycota</taxon>
        <taxon>Agaricomycotina</taxon>
        <taxon>Agaricomycetes</taxon>
        <taxon>Agaricomycetidae</taxon>
        <taxon>Agaricales</taxon>
        <taxon>Agaricineae</taxon>
        <taxon>Agaricaceae</taxon>
        <taxon>Leucocoprinus</taxon>
    </lineage>
</organism>
<dbReference type="Pfam" id="PF00334">
    <property type="entry name" value="NDK"/>
    <property type="match status" value="1"/>
</dbReference>
<evidence type="ECO:0000256" key="5">
    <source>
        <dbReference type="ARBA" id="ARBA00022777"/>
    </source>
</evidence>
<feature type="compositionally biased region" description="Low complexity" evidence="8">
    <location>
        <begin position="452"/>
        <end position="475"/>
    </location>
</feature>
<feature type="region of interest" description="Disordered" evidence="8">
    <location>
        <begin position="1"/>
        <end position="69"/>
    </location>
</feature>
<name>A0AAD5VY85_9AGAR</name>
<evidence type="ECO:0000259" key="9">
    <source>
        <dbReference type="SMART" id="SM00562"/>
    </source>
</evidence>
<dbReference type="EMBL" id="JANIEX010000153">
    <property type="protein sequence ID" value="KAJ3572169.1"/>
    <property type="molecule type" value="Genomic_DNA"/>
</dbReference>
<feature type="compositionally biased region" description="Polar residues" evidence="8">
    <location>
        <begin position="60"/>
        <end position="69"/>
    </location>
</feature>
<dbReference type="PANTHER" id="PTHR46161:SF3">
    <property type="entry name" value="NUCLEOSIDE DIPHOSPHATE KINASE DDB_G0292928-RELATED"/>
    <property type="match status" value="1"/>
</dbReference>
<dbReference type="Proteomes" id="UP001213000">
    <property type="component" value="Unassembled WGS sequence"/>
</dbReference>
<dbReference type="GO" id="GO:0005524">
    <property type="term" value="F:ATP binding"/>
    <property type="evidence" value="ECO:0007669"/>
    <property type="project" value="UniProtKB-KW"/>
</dbReference>
<evidence type="ECO:0000256" key="1">
    <source>
        <dbReference type="ARBA" id="ARBA00008142"/>
    </source>
</evidence>
<evidence type="ECO:0000256" key="6">
    <source>
        <dbReference type="ARBA" id="ARBA00022840"/>
    </source>
</evidence>
<feature type="compositionally biased region" description="Low complexity" evidence="8">
    <location>
        <begin position="482"/>
        <end position="499"/>
    </location>
</feature>
<evidence type="ECO:0000313" key="10">
    <source>
        <dbReference type="EMBL" id="KAJ3572169.1"/>
    </source>
</evidence>
<comment type="caution">
    <text evidence="7">Lacks conserved residue(s) required for the propagation of feature annotation.</text>
</comment>
<feature type="domain" description="Nucleoside diphosphate kinase-like" evidence="9">
    <location>
        <begin position="72"/>
        <end position="205"/>
    </location>
</feature>
<evidence type="ECO:0000256" key="3">
    <source>
        <dbReference type="ARBA" id="ARBA00022679"/>
    </source>
</evidence>
<reference evidence="10" key="1">
    <citation type="submission" date="2022-07" db="EMBL/GenBank/DDBJ databases">
        <title>Genome Sequence of Leucocoprinus birnbaumii.</title>
        <authorList>
            <person name="Buettner E."/>
        </authorList>
    </citation>
    <scope>NUCLEOTIDE SEQUENCE</scope>
    <source>
        <strain evidence="10">VT141</strain>
    </source>
</reference>
<feature type="compositionally biased region" description="Polar residues" evidence="8">
    <location>
        <begin position="426"/>
        <end position="451"/>
    </location>
</feature>
<keyword evidence="3" id="KW-0808">Transferase</keyword>
<dbReference type="PROSITE" id="PS51374">
    <property type="entry name" value="NDPK_LIKE"/>
    <property type="match status" value="1"/>
</dbReference>
<evidence type="ECO:0000256" key="7">
    <source>
        <dbReference type="PROSITE-ProRule" id="PRU00706"/>
    </source>
</evidence>
<dbReference type="Gene3D" id="3.30.70.141">
    <property type="entry name" value="Nucleoside diphosphate kinase-like domain"/>
    <property type="match status" value="1"/>
</dbReference>